<dbReference type="GO" id="GO:0005739">
    <property type="term" value="C:mitochondrion"/>
    <property type="evidence" value="ECO:0007669"/>
    <property type="project" value="TreeGrafter"/>
</dbReference>
<evidence type="ECO:0000313" key="3">
    <source>
        <dbReference type="Proteomes" id="UP000728032"/>
    </source>
</evidence>
<sequence>MAQNSVPGAVMGFSINGTNVWTEGFGYTDIENNVSTHKESIWRLGSISKSLTSALVGQLMDRHFIDLNAEIHKYLSKDFYPFKTFNGSAVNFTVREVMSHTAGLHYSLDEDIDKYLIRRADNVSQTIKPLRDEPLLFKPGTNWEYSNYGFQMVGAIIESILNNTYENEMKKMFTQLNMNSTFAERREAIYKHRPQYYQLSNLTSGTLQKSDIIDELLSYAGWWPAGGIISTAEDMIKFGNVMIAAYKGILPLDFISQKTVKELWRPETIGIQLPKEMGDNDYGKAWFIQRNPSPFKEVIWHSGGITGTTTMLKLFPVN</sequence>
<protein>
    <recommendedName>
        <fullName evidence="1">Beta-lactamase-related domain-containing protein</fullName>
    </recommendedName>
</protein>
<dbReference type="Pfam" id="PF00144">
    <property type="entry name" value="Beta-lactamase"/>
    <property type="match status" value="1"/>
</dbReference>
<feature type="domain" description="Beta-lactamase-related" evidence="1">
    <location>
        <begin position="1"/>
        <end position="310"/>
    </location>
</feature>
<dbReference type="OrthoDB" id="5946976at2759"/>
<dbReference type="Proteomes" id="UP000728032">
    <property type="component" value="Unassembled WGS sequence"/>
</dbReference>
<dbReference type="InterPro" id="IPR012338">
    <property type="entry name" value="Beta-lactam/transpept-like"/>
</dbReference>
<name>A0A7R9MHC0_9ACAR</name>
<proteinExistence type="predicted"/>
<accession>A0A7R9MHC0</accession>
<dbReference type="GO" id="GO:0006508">
    <property type="term" value="P:proteolysis"/>
    <property type="evidence" value="ECO:0007669"/>
    <property type="project" value="TreeGrafter"/>
</dbReference>
<dbReference type="PANTHER" id="PTHR46520">
    <property type="entry name" value="SERINE BETA-LACTAMASE-LIKE PROTEIN LACTB, MITOCHONDRIAL"/>
    <property type="match status" value="1"/>
</dbReference>
<evidence type="ECO:0000313" key="2">
    <source>
        <dbReference type="EMBL" id="CAD7659792.1"/>
    </source>
</evidence>
<dbReference type="InterPro" id="IPR001466">
    <property type="entry name" value="Beta-lactam-related"/>
</dbReference>
<dbReference type="GO" id="GO:0008233">
    <property type="term" value="F:peptidase activity"/>
    <property type="evidence" value="ECO:0007669"/>
    <property type="project" value="TreeGrafter"/>
</dbReference>
<evidence type="ECO:0000259" key="1">
    <source>
        <dbReference type="Pfam" id="PF00144"/>
    </source>
</evidence>
<dbReference type="GO" id="GO:0019216">
    <property type="term" value="P:regulation of lipid metabolic process"/>
    <property type="evidence" value="ECO:0007669"/>
    <property type="project" value="TreeGrafter"/>
</dbReference>
<reference evidence="2" key="1">
    <citation type="submission" date="2020-11" db="EMBL/GenBank/DDBJ databases">
        <authorList>
            <person name="Tran Van P."/>
        </authorList>
    </citation>
    <scope>NUCLEOTIDE SEQUENCE</scope>
</reference>
<dbReference type="EMBL" id="CAJPVJ010018381">
    <property type="protein sequence ID" value="CAG2176948.1"/>
    <property type="molecule type" value="Genomic_DNA"/>
</dbReference>
<keyword evidence="3" id="KW-1185">Reference proteome</keyword>
<dbReference type="InterPro" id="IPR052794">
    <property type="entry name" value="Mito_Ser_Protease_LACTB"/>
</dbReference>
<gene>
    <name evidence="2" type="ORF">ONB1V03_LOCUS16381</name>
</gene>
<organism evidence="2">
    <name type="scientific">Oppiella nova</name>
    <dbReference type="NCBI Taxonomy" id="334625"/>
    <lineage>
        <taxon>Eukaryota</taxon>
        <taxon>Metazoa</taxon>
        <taxon>Ecdysozoa</taxon>
        <taxon>Arthropoda</taxon>
        <taxon>Chelicerata</taxon>
        <taxon>Arachnida</taxon>
        <taxon>Acari</taxon>
        <taxon>Acariformes</taxon>
        <taxon>Sarcoptiformes</taxon>
        <taxon>Oribatida</taxon>
        <taxon>Brachypylina</taxon>
        <taxon>Oppioidea</taxon>
        <taxon>Oppiidae</taxon>
        <taxon>Oppiella</taxon>
    </lineage>
</organism>
<dbReference type="SUPFAM" id="SSF56601">
    <property type="entry name" value="beta-lactamase/transpeptidase-like"/>
    <property type="match status" value="1"/>
</dbReference>
<dbReference type="Gene3D" id="3.40.710.10">
    <property type="entry name" value="DD-peptidase/beta-lactamase superfamily"/>
    <property type="match status" value="1"/>
</dbReference>
<dbReference type="PANTHER" id="PTHR46520:SF1">
    <property type="entry name" value="SERINE BETA-LACTAMASE-LIKE PROTEIN LACTB, MITOCHONDRIAL"/>
    <property type="match status" value="1"/>
</dbReference>
<dbReference type="EMBL" id="OC933206">
    <property type="protein sequence ID" value="CAD7659792.1"/>
    <property type="molecule type" value="Genomic_DNA"/>
</dbReference>
<dbReference type="AlphaFoldDB" id="A0A7R9MHC0"/>